<proteinExistence type="predicted"/>
<comment type="caution">
    <text evidence="1">The sequence shown here is derived from an EMBL/GenBank/DDBJ whole genome shotgun (WGS) entry which is preliminary data.</text>
</comment>
<organism evidence="1">
    <name type="scientific">hydrocarbon metagenome</name>
    <dbReference type="NCBI Taxonomy" id="938273"/>
    <lineage>
        <taxon>unclassified sequences</taxon>
        <taxon>metagenomes</taxon>
        <taxon>ecological metagenomes</taxon>
    </lineage>
</organism>
<dbReference type="AlphaFoldDB" id="A0A0W8FQB3"/>
<protein>
    <submittedName>
        <fullName evidence="1">Uncharacterized protein</fullName>
    </submittedName>
</protein>
<sequence length="137" mass="15658">MGEANGTLHATVDHVMVSFFNYDYGLLFPPIKFEGLMLADERDIGAMKLDAVSSRGSKKDFIDIYELLKKYTLAELIDFFEKKYAGIRYNMLHILKSLIYFDDADEEPPPLMLHGAGWDDIKQSIRQAVAAFSKERN</sequence>
<evidence type="ECO:0000313" key="1">
    <source>
        <dbReference type="EMBL" id="KUG22961.1"/>
    </source>
</evidence>
<reference evidence="1" key="1">
    <citation type="journal article" date="2015" name="Proc. Natl. Acad. Sci. U.S.A.">
        <title>Networks of energetic and metabolic interactions define dynamics in microbial communities.</title>
        <authorList>
            <person name="Embree M."/>
            <person name="Liu J.K."/>
            <person name="Al-Bassam M.M."/>
            <person name="Zengler K."/>
        </authorList>
    </citation>
    <scope>NUCLEOTIDE SEQUENCE</scope>
</reference>
<dbReference type="EMBL" id="LNQE01000929">
    <property type="protein sequence ID" value="KUG22961.1"/>
    <property type="molecule type" value="Genomic_DNA"/>
</dbReference>
<name>A0A0W8FQB3_9ZZZZ</name>
<accession>A0A0W8FQB3</accession>
<gene>
    <name evidence="1" type="ORF">ASZ90_007246</name>
</gene>